<protein>
    <recommendedName>
        <fullName evidence="7">H/ACA snoRNP protein NHP2</fullName>
    </recommendedName>
</protein>
<dbReference type="AlphaFoldDB" id="A0A6P9AK26"/>
<dbReference type="InParanoid" id="A0A6P9AK26"/>
<keyword evidence="5" id="KW-0539">Nucleus</keyword>
<evidence type="ECO:0000256" key="4">
    <source>
        <dbReference type="ARBA" id="ARBA00022552"/>
    </source>
</evidence>
<evidence type="ECO:0000256" key="7">
    <source>
        <dbReference type="ARBA" id="ARBA00083355"/>
    </source>
</evidence>
<comment type="subcellular location">
    <subcellularLocation>
        <location evidence="1">Nucleus</location>
        <location evidence="1">Nucleolus</location>
    </subcellularLocation>
</comment>
<name>A0A6P9AK26_THRPL</name>
<organism evidence="10">
    <name type="scientific">Thrips palmi</name>
    <name type="common">Melon thrips</name>
    <dbReference type="NCBI Taxonomy" id="161013"/>
    <lineage>
        <taxon>Eukaryota</taxon>
        <taxon>Metazoa</taxon>
        <taxon>Ecdysozoa</taxon>
        <taxon>Arthropoda</taxon>
        <taxon>Hexapoda</taxon>
        <taxon>Insecta</taxon>
        <taxon>Pterygota</taxon>
        <taxon>Neoptera</taxon>
        <taxon>Paraneoptera</taxon>
        <taxon>Thysanoptera</taxon>
        <taxon>Terebrantia</taxon>
        <taxon>Thripoidea</taxon>
        <taxon>Thripidae</taxon>
        <taxon>Thrips</taxon>
    </lineage>
</organism>
<comment type="similarity">
    <text evidence="2">Belongs to the eukaryotic ribosomal protein eL8 family.</text>
</comment>
<dbReference type="KEGG" id="tpal:117653902"/>
<evidence type="ECO:0000256" key="6">
    <source>
        <dbReference type="ARBA" id="ARBA00023274"/>
    </source>
</evidence>
<sequence length="155" mass="17287">MGKKSISEADNSVVSEGEKENGLSYEEKLNFSNAIAKPMASKKLCKKLYKVIKKASKHKTYLRNGLKDVQARIRKGETGLVVFAGDVSPIEIMCHMPAVCEDKDIPYCYTPARADLGAAMGVNRASVMILVRPHDDYKELYDECAEEMKHLPHPL</sequence>
<evidence type="ECO:0000313" key="9">
    <source>
        <dbReference type="Proteomes" id="UP000515158"/>
    </source>
</evidence>
<dbReference type="GO" id="GO:0006364">
    <property type="term" value="P:rRNA processing"/>
    <property type="evidence" value="ECO:0007669"/>
    <property type="project" value="UniProtKB-KW"/>
</dbReference>
<accession>A0A6P9AK26</accession>
<dbReference type="GO" id="GO:0003723">
    <property type="term" value="F:RNA binding"/>
    <property type="evidence" value="ECO:0007669"/>
    <property type="project" value="InterPro"/>
</dbReference>
<evidence type="ECO:0000256" key="5">
    <source>
        <dbReference type="ARBA" id="ARBA00023242"/>
    </source>
</evidence>
<evidence type="ECO:0000313" key="10">
    <source>
        <dbReference type="RefSeq" id="XP_034255801.1"/>
    </source>
</evidence>
<dbReference type="InterPro" id="IPR050257">
    <property type="entry name" value="eL8/uL1-like"/>
</dbReference>
<dbReference type="FunCoup" id="A0A6P9AK26">
    <property type="interactions" value="1219"/>
</dbReference>
<dbReference type="CTD" id="55651"/>
<dbReference type="InterPro" id="IPR029064">
    <property type="entry name" value="Ribosomal_eL30-like_sf"/>
</dbReference>
<dbReference type="InterPro" id="IPR004038">
    <property type="entry name" value="Ribosomal_eL8/eL30/eS12/Gad45"/>
</dbReference>
<dbReference type="GeneID" id="117653902"/>
<dbReference type="InterPro" id="IPR018492">
    <property type="entry name" value="Ribosomal_eL8/Nhp2"/>
</dbReference>
<dbReference type="Proteomes" id="UP000515158">
    <property type="component" value="Unplaced"/>
</dbReference>
<dbReference type="Pfam" id="PF01248">
    <property type="entry name" value="Ribosomal_L7Ae"/>
    <property type="match status" value="1"/>
</dbReference>
<keyword evidence="6" id="KW-0687">Ribonucleoprotein</keyword>
<dbReference type="PRINTS" id="PR00881">
    <property type="entry name" value="L7ARS6FAMILY"/>
</dbReference>
<keyword evidence="4" id="KW-0698">rRNA processing</keyword>
<dbReference type="FunFam" id="3.30.1330.30:FF:000028">
    <property type="entry name" value="H/ACA ribonucleoprotein complex subunit 2-like protein"/>
    <property type="match status" value="1"/>
</dbReference>
<evidence type="ECO:0000256" key="2">
    <source>
        <dbReference type="ARBA" id="ARBA00007337"/>
    </source>
</evidence>
<dbReference type="GO" id="GO:1990904">
    <property type="term" value="C:ribonucleoprotein complex"/>
    <property type="evidence" value="ECO:0007669"/>
    <property type="project" value="UniProtKB-KW"/>
</dbReference>
<dbReference type="Gene3D" id="3.30.1330.30">
    <property type="match status" value="1"/>
</dbReference>
<keyword evidence="9" id="KW-1185">Reference proteome</keyword>
<gene>
    <name evidence="10" type="primary">LOC117653902</name>
</gene>
<reference evidence="10" key="1">
    <citation type="submission" date="2025-08" db="UniProtKB">
        <authorList>
            <consortium name="RefSeq"/>
        </authorList>
    </citation>
    <scope>IDENTIFICATION</scope>
    <source>
        <tissue evidence="10">Total insect</tissue>
    </source>
</reference>
<dbReference type="PANTHER" id="PTHR23105">
    <property type="entry name" value="RIBOSOMAL PROTEIN L7AE FAMILY MEMBER"/>
    <property type="match status" value="1"/>
</dbReference>
<feature type="domain" description="Ribosomal protein eL8/eL30/eS12/Gadd45" evidence="8">
    <location>
        <begin position="47"/>
        <end position="140"/>
    </location>
</feature>
<dbReference type="GO" id="GO:0005730">
    <property type="term" value="C:nucleolus"/>
    <property type="evidence" value="ECO:0007669"/>
    <property type="project" value="UniProtKB-SubCell"/>
</dbReference>
<evidence type="ECO:0000256" key="3">
    <source>
        <dbReference type="ARBA" id="ARBA00022517"/>
    </source>
</evidence>
<dbReference type="SUPFAM" id="SSF55315">
    <property type="entry name" value="L30e-like"/>
    <property type="match status" value="1"/>
</dbReference>
<keyword evidence="3" id="KW-0690">Ribosome biogenesis</keyword>
<proteinExistence type="inferred from homology"/>
<dbReference type="OrthoDB" id="5364946at2759"/>
<evidence type="ECO:0000259" key="8">
    <source>
        <dbReference type="Pfam" id="PF01248"/>
    </source>
</evidence>
<dbReference type="RefSeq" id="XP_034255801.1">
    <property type="nucleotide sequence ID" value="XM_034399910.1"/>
</dbReference>
<evidence type="ECO:0000256" key="1">
    <source>
        <dbReference type="ARBA" id="ARBA00004604"/>
    </source>
</evidence>